<gene>
    <name evidence="2" type="ORF">DFJ69_2598</name>
</gene>
<protein>
    <submittedName>
        <fullName evidence="2">Uncharacterized protein</fullName>
    </submittedName>
</protein>
<dbReference type="EMBL" id="QTTT01000001">
    <property type="protein sequence ID" value="REE97141.1"/>
    <property type="molecule type" value="Genomic_DNA"/>
</dbReference>
<evidence type="ECO:0000313" key="3">
    <source>
        <dbReference type="Proteomes" id="UP000256661"/>
    </source>
</evidence>
<feature type="compositionally biased region" description="Basic and acidic residues" evidence="1">
    <location>
        <begin position="143"/>
        <end position="155"/>
    </location>
</feature>
<feature type="compositionally biased region" description="Basic and acidic residues" evidence="1">
    <location>
        <begin position="168"/>
        <end position="182"/>
    </location>
</feature>
<accession>A0A3D9SZW5</accession>
<keyword evidence="3" id="KW-1185">Reference proteome</keyword>
<comment type="caution">
    <text evidence="2">The sequence shown here is derived from an EMBL/GenBank/DDBJ whole genome shotgun (WGS) entry which is preliminary data.</text>
</comment>
<evidence type="ECO:0000256" key="1">
    <source>
        <dbReference type="SAM" id="MobiDB-lite"/>
    </source>
</evidence>
<name>A0A3D9SZW5_9ACTN</name>
<feature type="compositionally biased region" description="Low complexity" evidence="1">
    <location>
        <begin position="196"/>
        <end position="213"/>
    </location>
</feature>
<feature type="compositionally biased region" description="Low complexity" evidence="1">
    <location>
        <begin position="110"/>
        <end position="121"/>
    </location>
</feature>
<dbReference type="AlphaFoldDB" id="A0A3D9SZW5"/>
<reference evidence="2 3" key="1">
    <citation type="submission" date="2018-08" db="EMBL/GenBank/DDBJ databases">
        <title>Sequencing the genomes of 1000 actinobacteria strains.</title>
        <authorList>
            <person name="Klenk H.-P."/>
        </authorList>
    </citation>
    <scope>NUCLEOTIDE SEQUENCE [LARGE SCALE GENOMIC DNA]</scope>
    <source>
        <strain evidence="2 3">DSM 43927</strain>
    </source>
</reference>
<feature type="region of interest" description="Disordered" evidence="1">
    <location>
        <begin position="143"/>
        <end position="222"/>
    </location>
</feature>
<proteinExistence type="predicted"/>
<organism evidence="2 3">
    <name type="scientific">Thermomonospora umbrina</name>
    <dbReference type="NCBI Taxonomy" id="111806"/>
    <lineage>
        <taxon>Bacteria</taxon>
        <taxon>Bacillati</taxon>
        <taxon>Actinomycetota</taxon>
        <taxon>Actinomycetes</taxon>
        <taxon>Streptosporangiales</taxon>
        <taxon>Thermomonosporaceae</taxon>
        <taxon>Thermomonospora</taxon>
    </lineage>
</organism>
<sequence length="235" mass="24672">MGVMPWAPPRPEQVAGMLTGRFPQAVVWLGETTGNWWAMVRDAAGLDQPLEAASPAELERLLEEFYRANFLRPASARTSAGFVNGAGVPVQRAVATSGAVPARLEPSNGPPGLEGAAAGPGCERPGAAEIVVRAQRHVNRGPRAEEVVVGRRGERPGAAGTVASRGPRAKEAAVGRRGERPGAVESVVQARRQPNGAPGPEEAAAERSGAAGSVRSVGRHRARRGWWRRVLGVSR</sequence>
<dbReference type="Proteomes" id="UP000256661">
    <property type="component" value="Unassembled WGS sequence"/>
</dbReference>
<feature type="region of interest" description="Disordered" evidence="1">
    <location>
        <begin position="101"/>
        <end position="121"/>
    </location>
</feature>
<evidence type="ECO:0000313" key="2">
    <source>
        <dbReference type="EMBL" id="REE97141.1"/>
    </source>
</evidence>